<name>A0ABV7ICR5_9RHOB</name>
<reference evidence="2" key="1">
    <citation type="journal article" date="2019" name="Int. J. Syst. Evol. Microbiol.">
        <title>The Global Catalogue of Microorganisms (GCM) 10K type strain sequencing project: providing services to taxonomists for standard genome sequencing and annotation.</title>
        <authorList>
            <consortium name="The Broad Institute Genomics Platform"/>
            <consortium name="The Broad Institute Genome Sequencing Center for Infectious Disease"/>
            <person name="Wu L."/>
            <person name="Ma J."/>
        </authorList>
    </citation>
    <scope>NUCLEOTIDE SEQUENCE [LARGE SCALE GENOMIC DNA]</scope>
    <source>
        <strain evidence="2">KCTC 52239</strain>
    </source>
</reference>
<dbReference type="Proteomes" id="UP001595557">
    <property type="component" value="Unassembled WGS sequence"/>
</dbReference>
<dbReference type="RefSeq" id="WP_207465867.1">
    <property type="nucleotide sequence ID" value="NZ_JAFNAW010000006.1"/>
</dbReference>
<dbReference type="EMBL" id="JBHRTE010000040">
    <property type="protein sequence ID" value="MFC3168419.1"/>
    <property type="molecule type" value="Genomic_DNA"/>
</dbReference>
<sequence>MIELLFVSCLLTEPEHCQQRSLIFVEESLMACMIHGQQQLAMWLDSHPREAVREWKCRSAALREVEA</sequence>
<accession>A0ABV7ICR5</accession>
<protein>
    <submittedName>
        <fullName evidence="1">Uncharacterized protein</fullName>
    </submittedName>
</protein>
<gene>
    <name evidence="1" type="ORF">ACFOD7_10180</name>
</gene>
<proteinExistence type="predicted"/>
<evidence type="ECO:0000313" key="2">
    <source>
        <dbReference type="Proteomes" id="UP001595557"/>
    </source>
</evidence>
<keyword evidence="2" id="KW-1185">Reference proteome</keyword>
<organism evidence="1 2">
    <name type="scientific">Paracoccus fontiphilus</name>
    <dbReference type="NCBI Taxonomy" id="1815556"/>
    <lineage>
        <taxon>Bacteria</taxon>
        <taxon>Pseudomonadati</taxon>
        <taxon>Pseudomonadota</taxon>
        <taxon>Alphaproteobacteria</taxon>
        <taxon>Rhodobacterales</taxon>
        <taxon>Paracoccaceae</taxon>
        <taxon>Paracoccus</taxon>
    </lineage>
</organism>
<evidence type="ECO:0000313" key="1">
    <source>
        <dbReference type="EMBL" id="MFC3168419.1"/>
    </source>
</evidence>
<comment type="caution">
    <text evidence="1">The sequence shown here is derived from an EMBL/GenBank/DDBJ whole genome shotgun (WGS) entry which is preliminary data.</text>
</comment>